<dbReference type="Proteomes" id="UP000799421">
    <property type="component" value="Unassembled WGS sequence"/>
</dbReference>
<name>A0A6A7CAU2_9PEZI</name>
<keyword evidence="2" id="KW-1185">Reference proteome</keyword>
<proteinExistence type="predicted"/>
<sequence>MGVEEVCEAFATNDGAAAAVAYSIMTVANICTHQTMKACTEKVLNYTTTFERSLTLGLFLVKLATELLVTEPPTSPNHYTHAGLITEQDKLPCPEYRRLHLVYIVNDTFCAVETHLRAAPDAQKTVQYDTTRTLLKQIAPLLINVAALQTTDDVDTTDSLRAMLPIWQSLDLLTAEQTATQTTTLQTTNTNHQTPQTLTKATLQNLTILESTLKVIHSKASLTLPLRHSNPHDPSAPWHALPAANGLYMLRTRGYPLRTYAFPAGGYQLRNGGQPPPPPLQNETKALHTEMLQCFSNPTSVDDISDIDELGNVHWKDPNRKTRNYWGFAVDEIERVESILEGFGGKGMGYDDLGERRRFGRRG</sequence>
<dbReference type="EMBL" id="MU005957">
    <property type="protein sequence ID" value="KAF2864570.1"/>
    <property type="molecule type" value="Genomic_DNA"/>
</dbReference>
<reference evidence="1" key="1">
    <citation type="journal article" date="2020" name="Stud. Mycol.">
        <title>101 Dothideomycetes genomes: a test case for predicting lifestyles and emergence of pathogens.</title>
        <authorList>
            <person name="Haridas S."/>
            <person name="Albert R."/>
            <person name="Binder M."/>
            <person name="Bloem J."/>
            <person name="Labutti K."/>
            <person name="Salamov A."/>
            <person name="Andreopoulos B."/>
            <person name="Baker S."/>
            <person name="Barry K."/>
            <person name="Bills G."/>
            <person name="Bluhm B."/>
            <person name="Cannon C."/>
            <person name="Castanera R."/>
            <person name="Culley D."/>
            <person name="Daum C."/>
            <person name="Ezra D."/>
            <person name="Gonzalez J."/>
            <person name="Henrissat B."/>
            <person name="Kuo A."/>
            <person name="Liang C."/>
            <person name="Lipzen A."/>
            <person name="Lutzoni F."/>
            <person name="Magnuson J."/>
            <person name="Mondo S."/>
            <person name="Nolan M."/>
            <person name="Ohm R."/>
            <person name="Pangilinan J."/>
            <person name="Park H.-J."/>
            <person name="Ramirez L."/>
            <person name="Alfaro M."/>
            <person name="Sun H."/>
            <person name="Tritt A."/>
            <person name="Yoshinaga Y."/>
            <person name="Zwiers L.-H."/>
            <person name="Turgeon B."/>
            <person name="Goodwin S."/>
            <person name="Spatafora J."/>
            <person name="Crous P."/>
            <person name="Grigoriev I."/>
        </authorList>
    </citation>
    <scope>NUCLEOTIDE SEQUENCE</scope>
    <source>
        <strain evidence="1">CBS 480.64</strain>
    </source>
</reference>
<evidence type="ECO:0008006" key="3">
    <source>
        <dbReference type="Google" id="ProtNLM"/>
    </source>
</evidence>
<evidence type="ECO:0000313" key="1">
    <source>
        <dbReference type="EMBL" id="KAF2864570.1"/>
    </source>
</evidence>
<organism evidence="1 2">
    <name type="scientific">Piedraia hortae CBS 480.64</name>
    <dbReference type="NCBI Taxonomy" id="1314780"/>
    <lineage>
        <taxon>Eukaryota</taxon>
        <taxon>Fungi</taxon>
        <taxon>Dikarya</taxon>
        <taxon>Ascomycota</taxon>
        <taxon>Pezizomycotina</taxon>
        <taxon>Dothideomycetes</taxon>
        <taxon>Dothideomycetidae</taxon>
        <taxon>Capnodiales</taxon>
        <taxon>Piedraiaceae</taxon>
        <taxon>Piedraia</taxon>
    </lineage>
</organism>
<protein>
    <recommendedName>
        <fullName evidence="3">CID domain-containing protein</fullName>
    </recommendedName>
</protein>
<dbReference type="OrthoDB" id="21470at2759"/>
<accession>A0A6A7CAU2</accession>
<evidence type="ECO:0000313" key="2">
    <source>
        <dbReference type="Proteomes" id="UP000799421"/>
    </source>
</evidence>
<dbReference type="AlphaFoldDB" id="A0A6A7CAU2"/>
<gene>
    <name evidence="1" type="ORF">K470DRAFT_292191</name>
</gene>